<evidence type="ECO:0000256" key="2">
    <source>
        <dbReference type="ARBA" id="ARBA00010323"/>
    </source>
</evidence>
<dbReference type="PIRSF" id="PIRSF016636">
    <property type="entry name" value="AlgI_DltB"/>
    <property type="match status" value="1"/>
</dbReference>
<evidence type="ECO:0000313" key="9">
    <source>
        <dbReference type="EMBL" id="EDP97241.1"/>
    </source>
</evidence>
<dbReference type="GO" id="GO:0016746">
    <property type="term" value="F:acyltransferase activity"/>
    <property type="evidence" value="ECO:0007669"/>
    <property type="project" value="UniProtKB-KW"/>
</dbReference>
<feature type="transmembrane region" description="Helical" evidence="8">
    <location>
        <begin position="120"/>
        <end position="140"/>
    </location>
</feature>
<feature type="transmembrane region" description="Helical" evidence="8">
    <location>
        <begin position="152"/>
        <end position="171"/>
    </location>
</feature>
<dbReference type="InterPro" id="IPR004299">
    <property type="entry name" value="MBOAT_fam"/>
</dbReference>
<protein>
    <submittedName>
        <fullName evidence="9">Alginate O-acetylation protein</fullName>
    </submittedName>
</protein>
<accession>A9DNP3</accession>
<dbReference type="RefSeq" id="WP_007096292.1">
    <property type="nucleotide sequence ID" value="NZ_CP142125.1"/>
</dbReference>
<feature type="transmembrane region" description="Helical" evidence="8">
    <location>
        <begin position="79"/>
        <end position="100"/>
    </location>
</feature>
<feature type="transmembrane region" description="Helical" evidence="8">
    <location>
        <begin position="423"/>
        <end position="442"/>
    </location>
</feature>
<dbReference type="Pfam" id="PF03062">
    <property type="entry name" value="MBOAT"/>
    <property type="match status" value="1"/>
</dbReference>
<dbReference type="GO" id="GO:0042121">
    <property type="term" value="P:alginic acid biosynthetic process"/>
    <property type="evidence" value="ECO:0007669"/>
    <property type="project" value="InterPro"/>
</dbReference>
<evidence type="ECO:0000256" key="1">
    <source>
        <dbReference type="ARBA" id="ARBA00004651"/>
    </source>
</evidence>
<evidence type="ECO:0000256" key="7">
    <source>
        <dbReference type="PIRNR" id="PIRNR016636"/>
    </source>
</evidence>
<reference evidence="9 10" key="1">
    <citation type="journal article" date="2011" name="J. Bacteriol.">
        <title>Genome sequence of the algicidal bacterium Kordia algicida OT-1.</title>
        <authorList>
            <person name="Lee H.S."/>
            <person name="Kang S.G."/>
            <person name="Kwon K.K."/>
            <person name="Lee J.H."/>
            <person name="Kim S.J."/>
        </authorList>
    </citation>
    <scope>NUCLEOTIDE SEQUENCE [LARGE SCALE GENOMIC DNA]</scope>
    <source>
        <strain evidence="9 10">OT-1</strain>
    </source>
</reference>
<keyword evidence="6 7" id="KW-0472">Membrane</keyword>
<dbReference type="InterPro" id="IPR024194">
    <property type="entry name" value="Ac/AlaTfrase_AlgI/DltB"/>
</dbReference>
<proteinExistence type="inferred from homology"/>
<dbReference type="PANTHER" id="PTHR13285:SF18">
    <property type="entry name" value="PROTEIN-CYSTEINE N-PALMITOYLTRANSFERASE RASP"/>
    <property type="match status" value="1"/>
</dbReference>
<keyword evidence="7" id="KW-0808">Transferase</keyword>
<name>A9DNP3_9FLAO</name>
<evidence type="ECO:0000256" key="5">
    <source>
        <dbReference type="ARBA" id="ARBA00022989"/>
    </source>
</evidence>
<sequence>MLFNSIEFALFLPVVFILYWFVTNKNVRFQNFFLIVASYFFYGWWDWRFLALIAFSSSVDYLVGISLSNTDNQQKRKLLLYTSIFVNIGLLGFFKYFNFFAESFADAFTLLGNPIETSRLNIILPVGISFYTFQTLSYSIDVYRRKLAPTRDIISFFAFVSFFPQLVAGPIERATNLLPQFYKKRSFNYQNAVDGLRQILWGLFKKIVIADNCADLANQVFNNYTELNGSMLVLGAIFFTFQIYGDFSGYSDIAIGTARLFGFNLMQNFNFPYFSRDIAEFWRRWHISLSTWFRDYVYIPLGGSRGGTWMQIRNVFIIFLVSGFWHGANWTFLAWGFLNACYFLPLLLTKNNRNHLDTVAQGKIVPSLKEIIQIAITFAITVVAWIFFRAETMTDAFGYIGQICSSSLFEKPYIIKEKTGTHIFPKTIYALLFIFLIIEWFGREQKYAIEKLGFTWKPSFRYAFYYAIIFMIFWFSGKQQEFIYFQF</sequence>
<feature type="transmembrane region" description="Helical" evidence="8">
    <location>
        <begin position="462"/>
        <end position="477"/>
    </location>
</feature>
<dbReference type="PANTHER" id="PTHR13285">
    <property type="entry name" value="ACYLTRANSFERASE"/>
    <property type="match status" value="1"/>
</dbReference>
<dbReference type="EMBL" id="ABIB01000002">
    <property type="protein sequence ID" value="EDP97241.1"/>
    <property type="molecule type" value="Genomic_DNA"/>
</dbReference>
<evidence type="ECO:0000256" key="4">
    <source>
        <dbReference type="ARBA" id="ARBA00022692"/>
    </source>
</evidence>
<organism evidence="9 10">
    <name type="scientific">Kordia algicida OT-1</name>
    <dbReference type="NCBI Taxonomy" id="391587"/>
    <lineage>
        <taxon>Bacteria</taxon>
        <taxon>Pseudomonadati</taxon>
        <taxon>Bacteroidota</taxon>
        <taxon>Flavobacteriia</taxon>
        <taxon>Flavobacteriales</taxon>
        <taxon>Flavobacteriaceae</taxon>
        <taxon>Kordia</taxon>
    </lineage>
</organism>
<comment type="subcellular location">
    <subcellularLocation>
        <location evidence="1">Cell membrane</location>
        <topology evidence="1">Multi-pass membrane protein</topology>
    </subcellularLocation>
</comment>
<feature type="transmembrane region" description="Helical" evidence="8">
    <location>
        <begin position="51"/>
        <end position="67"/>
    </location>
</feature>
<dbReference type="InterPro" id="IPR051085">
    <property type="entry name" value="MB_O-acyltransferase"/>
</dbReference>
<feature type="transmembrane region" description="Helical" evidence="8">
    <location>
        <begin position="315"/>
        <end position="338"/>
    </location>
</feature>
<feature type="transmembrane region" description="Helical" evidence="8">
    <location>
        <begin position="6"/>
        <end position="22"/>
    </location>
</feature>
<dbReference type="STRING" id="391587.KAOT1_18802"/>
<dbReference type="OrthoDB" id="9805788at2"/>
<keyword evidence="7" id="KW-0012">Acyltransferase</keyword>
<evidence type="ECO:0000256" key="6">
    <source>
        <dbReference type="ARBA" id="ARBA00023136"/>
    </source>
</evidence>
<evidence type="ECO:0000256" key="3">
    <source>
        <dbReference type="ARBA" id="ARBA00022475"/>
    </source>
</evidence>
<keyword evidence="10" id="KW-1185">Reference proteome</keyword>
<dbReference type="AlphaFoldDB" id="A9DNP3"/>
<keyword evidence="5 8" id="KW-1133">Transmembrane helix</keyword>
<comment type="similarity">
    <text evidence="2 7">Belongs to the membrane-bound acyltransferase family.</text>
</comment>
<feature type="transmembrane region" description="Helical" evidence="8">
    <location>
        <begin position="227"/>
        <end position="245"/>
    </location>
</feature>
<dbReference type="eggNOG" id="COG1696">
    <property type="taxonomic scope" value="Bacteria"/>
</dbReference>
<keyword evidence="4 8" id="KW-0812">Transmembrane</keyword>
<comment type="caution">
    <text evidence="9">The sequence shown here is derived from an EMBL/GenBank/DDBJ whole genome shotgun (WGS) entry which is preliminary data.</text>
</comment>
<keyword evidence="3 7" id="KW-1003">Cell membrane</keyword>
<dbReference type="Proteomes" id="UP000002945">
    <property type="component" value="Unassembled WGS sequence"/>
</dbReference>
<dbReference type="PIRSF" id="PIRSF500217">
    <property type="entry name" value="AlgI"/>
    <property type="match status" value="1"/>
</dbReference>
<dbReference type="InterPro" id="IPR028362">
    <property type="entry name" value="AlgI"/>
</dbReference>
<gene>
    <name evidence="9" type="ORF">KAOT1_18802</name>
</gene>
<evidence type="ECO:0000313" key="10">
    <source>
        <dbReference type="Proteomes" id="UP000002945"/>
    </source>
</evidence>
<dbReference type="GO" id="GO:0005886">
    <property type="term" value="C:plasma membrane"/>
    <property type="evidence" value="ECO:0007669"/>
    <property type="project" value="UniProtKB-SubCell"/>
</dbReference>
<feature type="transmembrane region" description="Helical" evidence="8">
    <location>
        <begin position="371"/>
        <end position="388"/>
    </location>
</feature>
<evidence type="ECO:0000256" key="8">
    <source>
        <dbReference type="SAM" id="Phobius"/>
    </source>
</evidence>
<dbReference type="HOGENOM" id="CLU_025255_1_3_10"/>